<accession>A0ABN9Y047</accession>
<evidence type="ECO:0000313" key="3">
    <source>
        <dbReference type="Proteomes" id="UP001189429"/>
    </source>
</evidence>
<comment type="caution">
    <text evidence="2">The sequence shown here is derived from an EMBL/GenBank/DDBJ whole genome shotgun (WGS) entry which is preliminary data.</text>
</comment>
<organism evidence="2 3">
    <name type="scientific">Prorocentrum cordatum</name>
    <dbReference type="NCBI Taxonomy" id="2364126"/>
    <lineage>
        <taxon>Eukaryota</taxon>
        <taxon>Sar</taxon>
        <taxon>Alveolata</taxon>
        <taxon>Dinophyceae</taxon>
        <taxon>Prorocentrales</taxon>
        <taxon>Prorocentraceae</taxon>
        <taxon>Prorocentrum</taxon>
    </lineage>
</organism>
<name>A0ABN9Y047_9DINO</name>
<sequence length="625" mass="73623">MPRKGEPSKSWGPRTLFEFTDDDVKWLDSLEVNKLLCTEEICPTTERKHLQFHITFKRACRLPALKKMHPRVHWEAQYCTQDDNYSRKRDSKILIDKDNRKRPGERTDLQAIKRVLTETNSARSAMPMASSSQQIQFAKQWLEYMEQPRPVGDIEVHWRWGKTGVGKTRYVWDMHGVDEIYQPTSYKWWQGYDGHKIVLIDELRANWWTFGQLLRLLDRYPFTVETKGGSRQIQATVWYITSSKHPAELFDPRHFDAAERVDQLLRRLTTITEVLEPETAEQADAIDWQHDEAREYAGGRVSCPEWRQLSCIRIAYVFDAVFTERAQQVVGACALFEFTDDDVKWLDSLEVNKLLCTVEICPTTERKHLQFHITFKRAYRLPALKKMHPRVHWEAQYCTQDDNYSRKRDSKVLIDKDNRKRPGERTDLQAIKRVLTETNSVRSVMPMASSSQQIQFAEQWLEYMEQPRPVGDIEVHWRWGKTGVGKTRYVWDMHGVDEIYQPTSYKWWQGYDGHKIALIDELRANWCTFGQLLRLLDRYPFTVETKGGSRQIQATAWYITSSKHPAELFDPRHFDAAERVDQLLRRLTTITEVLEPETAEQADAIDWQHDEAREYAGGRVSCPEW</sequence>
<dbReference type="SUPFAM" id="SSF52540">
    <property type="entry name" value="P-loop containing nucleoside triphosphate hydrolases"/>
    <property type="match status" value="2"/>
</dbReference>
<dbReference type="EMBL" id="CAUYUJ010021614">
    <property type="protein sequence ID" value="CAK0905798.1"/>
    <property type="molecule type" value="Genomic_DNA"/>
</dbReference>
<gene>
    <name evidence="2" type="ORF">PCOR1329_LOCUS81370</name>
</gene>
<evidence type="ECO:0000259" key="1">
    <source>
        <dbReference type="Pfam" id="PF00910"/>
    </source>
</evidence>
<dbReference type="InterPro" id="IPR027417">
    <property type="entry name" value="P-loop_NTPase"/>
</dbReference>
<dbReference type="Gene3D" id="3.40.1310.20">
    <property type="match status" value="2"/>
</dbReference>
<reference evidence="2" key="1">
    <citation type="submission" date="2023-10" db="EMBL/GenBank/DDBJ databases">
        <authorList>
            <person name="Chen Y."/>
            <person name="Shah S."/>
            <person name="Dougan E. K."/>
            <person name="Thang M."/>
            <person name="Chan C."/>
        </authorList>
    </citation>
    <scope>NUCLEOTIDE SEQUENCE [LARGE SCALE GENOMIC DNA]</scope>
</reference>
<protein>
    <recommendedName>
        <fullName evidence="1">Helicase superfamily 3 single-stranded DNA/RNA virus domain-containing protein</fullName>
    </recommendedName>
</protein>
<dbReference type="Pfam" id="PF00910">
    <property type="entry name" value="RNA_helicase"/>
    <property type="match status" value="2"/>
</dbReference>
<dbReference type="Gene3D" id="3.40.50.300">
    <property type="entry name" value="P-loop containing nucleotide triphosphate hydrolases"/>
    <property type="match status" value="2"/>
</dbReference>
<dbReference type="InterPro" id="IPR000605">
    <property type="entry name" value="Helicase_SF3_ssDNA/RNA_vir"/>
</dbReference>
<keyword evidence="3" id="KW-1185">Reference proteome</keyword>
<proteinExistence type="predicted"/>
<feature type="domain" description="Helicase superfamily 3 single-stranded DNA/RNA virus" evidence="1">
    <location>
        <begin position="158"/>
        <end position="235"/>
    </location>
</feature>
<evidence type="ECO:0000313" key="2">
    <source>
        <dbReference type="EMBL" id="CAK0905798.1"/>
    </source>
</evidence>
<feature type="domain" description="Helicase superfamily 3 single-stranded DNA/RNA virus" evidence="1">
    <location>
        <begin position="477"/>
        <end position="560"/>
    </location>
</feature>
<dbReference type="Proteomes" id="UP001189429">
    <property type="component" value="Unassembled WGS sequence"/>
</dbReference>